<dbReference type="Proteomes" id="UP000252770">
    <property type="component" value="Unassembled WGS sequence"/>
</dbReference>
<feature type="compositionally biased region" description="Pro residues" evidence="2">
    <location>
        <begin position="560"/>
        <end position="575"/>
    </location>
</feature>
<feature type="compositionally biased region" description="Pro residues" evidence="2">
    <location>
        <begin position="471"/>
        <end position="486"/>
    </location>
</feature>
<keyword evidence="1" id="KW-0597">Phosphoprotein</keyword>
<feature type="compositionally biased region" description="Pro residues" evidence="2">
    <location>
        <begin position="173"/>
        <end position="198"/>
    </location>
</feature>
<dbReference type="AlphaFoldDB" id="A0A367YW45"/>
<feature type="region of interest" description="Disordered" evidence="2">
    <location>
        <begin position="173"/>
        <end position="619"/>
    </location>
</feature>
<protein>
    <submittedName>
        <fullName evidence="4">FHA domain-containing protein</fullName>
    </submittedName>
</protein>
<evidence type="ECO:0000256" key="2">
    <source>
        <dbReference type="SAM" id="MobiDB-lite"/>
    </source>
</evidence>
<organism evidence="4 5">
    <name type="scientific">Desertihabitans brevis</name>
    <dbReference type="NCBI Taxonomy" id="2268447"/>
    <lineage>
        <taxon>Bacteria</taxon>
        <taxon>Bacillati</taxon>
        <taxon>Actinomycetota</taxon>
        <taxon>Actinomycetes</taxon>
        <taxon>Propionibacteriales</taxon>
        <taxon>Propionibacteriaceae</taxon>
        <taxon>Desertihabitans</taxon>
    </lineage>
</organism>
<evidence type="ECO:0000313" key="5">
    <source>
        <dbReference type="Proteomes" id="UP000252770"/>
    </source>
</evidence>
<feature type="compositionally biased region" description="Pro residues" evidence="2">
    <location>
        <begin position="418"/>
        <end position="431"/>
    </location>
</feature>
<dbReference type="SUPFAM" id="SSF49879">
    <property type="entry name" value="SMAD/FHA domain"/>
    <property type="match status" value="1"/>
</dbReference>
<feature type="compositionally biased region" description="Acidic residues" evidence="2">
    <location>
        <begin position="301"/>
        <end position="317"/>
    </location>
</feature>
<feature type="compositionally biased region" description="Basic and acidic residues" evidence="2">
    <location>
        <begin position="490"/>
        <end position="499"/>
    </location>
</feature>
<feature type="compositionally biased region" description="Low complexity" evidence="2">
    <location>
        <begin position="269"/>
        <end position="285"/>
    </location>
</feature>
<dbReference type="EMBL" id="QOUI01000004">
    <property type="protein sequence ID" value="RCK70038.1"/>
    <property type="molecule type" value="Genomic_DNA"/>
</dbReference>
<dbReference type="PROSITE" id="PS50006">
    <property type="entry name" value="FHA_DOMAIN"/>
    <property type="match status" value="1"/>
</dbReference>
<dbReference type="InterPro" id="IPR008984">
    <property type="entry name" value="SMAD_FHA_dom_sf"/>
</dbReference>
<gene>
    <name evidence="4" type="ORF">DT076_08565</name>
</gene>
<feature type="compositionally biased region" description="Gly residues" evidence="2">
    <location>
        <begin position="547"/>
        <end position="556"/>
    </location>
</feature>
<feature type="compositionally biased region" description="Low complexity" evidence="2">
    <location>
        <begin position="459"/>
        <end position="470"/>
    </location>
</feature>
<feature type="compositionally biased region" description="Low complexity" evidence="2">
    <location>
        <begin position="532"/>
        <end position="545"/>
    </location>
</feature>
<dbReference type="CDD" id="cd00060">
    <property type="entry name" value="FHA"/>
    <property type="match status" value="1"/>
</dbReference>
<accession>A0A367YW45</accession>
<dbReference type="Gene3D" id="2.60.200.20">
    <property type="match status" value="1"/>
</dbReference>
<proteinExistence type="predicted"/>
<dbReference type="RefSeq" id="WP_114126224.1">
    <property type="nucleotide sequence ID" value="NZ_QOUI01000004.1"/>
</dbReference>
<keyword evidence="5" id="KW-1185">Reference proteome</keyword>
<feature type="compositionally biased region" description="Low complexity" evidence="2">
    <location>
        <begin position="323"/>
        <end position="338"/>
    </location>
</feature>
<feature type="compositionally biased region" description="Gly residues" evidence="2">
    <location>
        <begin position="288"/>
        <end position="297"/>
    </location>
</feature>
<evidence type="ECO:0000259" key="3">
    <source>
        <dbReference type="PROSITE" id="PS50006"/>
    </source>
</evidence>
<feature type="compositionally biased region" description="Low complexity" evidence="2">
    <location>
        <begin position="432"/>
        <end position="450"/>
    </location>
</feature>
<sequence length="758" mass="75916">MDSTQVGQWRATYTAGGWLVLAGPTSVVVLPQPGAHAAGRVDDLWNEVVGAADVHSLVERLARFHGSEHPDLGVFFYDGSGMRSLVRGSVRVVDLDTGDVVADGEGVLTWHEVGLGDVQRVRVELEPEPEPDGLPLPLVVGAVQASTLVLDAAAPVRSPQPFVVPSHAHVPSVPFPNAQPSPAQPSPAQPSPAQPSPAQPSSAQPGTRLGHAPAPEDGASAQGVVDDDAGAVDVAGPDPGAVGDLAEPGPLDDEATGDQPWPDAEERAAAAAHLAAADVPAEAPATGHAGGDQGQDGGPDAVDDAELEDTGELDPADVPDALEAGPGAEPHGHPGSSPVEPGAVPPESDLGPATEEDLLDGRTEFMSEHWHPERGAAPARSAPDRLPAGSSQTPAPPPGEGYGWPVLPDGPGRAAPGAPVPPGPPVRPPQPDTGGAVPGLPGAGAAVPGGLVPGGPGAAGPHPGQPLRGQPGPPPPGAPGGPPSGVPHPYRPDRSDPRVRPPGAPAAPGPHPSGPYRPDLHDRPGPPGPGQAGPRPSGPDVAPGAPAGPGGTGTGSGAPAPTPGRPPGGVPPLPAAPGSADHDLDHDGATVLQSSPPRREDDEPAPAGPLVLATLCAGGHPNPPDAPVCRRCGGRVPSQQPRLLPRPVQLVVHPPEGRPVEVDRVVLVGRSPSADRGPGDARLLTVPSPHSDISRTHLQLAPEGWDVTVTDLHSTNGTTLARPGESPRRLTPGEAVVVQPGWQLHLGDGVTLTLASSS</sequence>
<dbReference type="InterPro" id="IPR000253">
    <property type="entry name" value="FHA_dom"/>
</dbReference>
<name>A0A367YW45_9ACTN</name>
<feature type="domain" description="FHA" evidence="3">
    <location>
        <begin position="666"/>
        <end position="720"/>
    </location>
</feature>
<evidence type="ECO:0000256" key="1">
    <source>
        <dbReference type="ARBA" id="ARBA00022553"/>
    </source>
</evidence>
<feature type="compositionally biased region" description="Basic and acidic residues" evidence="2">
    <location>
        <begin position="359"/>
        <end position="374"/>
    </location>
</feature>
<reference evidence="4 5" key="1">
    <citation type="submission" date="2018-07" db="EMBL/GenBank/DDBJ databases">
        <title>Desertimonas flava gen. nov. sp. nov.</title>
        <authorList>
            <person name="Liu S."/>
        </authorList>
    </citation>
    <scope>NUCLEOTIDE SEQUENCE [LARGE SCALE GENOMIC DNA]</scope>
    <source>
        <strain evidence="4 5">16Sb5-5</strain>
    </source>
</reference>
<evidence type="ECO:0000313" key="4">
    <source>
        <dbReference type="EMBL" id="RCK70038.1"/>
    </source>
</evidence>
<dbReference type="Pfam" id="PF00498">
    <property type="entry name" value="FHA"/>
    <property type="match status" value="1"/>
</dbReference>
<feature type="compositionally biased region" description="Low complexity" evidence="2">
    <location>
        <begin position="231"/>
        <end position="244"/>
    </location>
</feature>
<feature type="compositionally biased region" description="Pro residues" evidence="2">
    <location>
        <begin position="500"/>
        <end position="515"/>
    </location>
</feature>
<comment type="caution">
    <text evidence="4">The sequence shown here is derived from an EMBL/GenBank/DDBJ whole genome shotgun (WGS) entry which is preliminary data.</text>
</comment>